<dbReference type="InterPro" id="IPR019433">
    <property type="entry name" value="GPI_ManTrfase_II_coact_Pga1"/>
</dbReference>
<keyword evidence="2" id="KW-0732">Signal</keyword>
<keyword evidence="1" id="KW-1133">Transmembrane helix</keyword>
<dbReference type="GO" id="GO:0000030">
    <property type="term" value="F:mannosyltransferase activity"/>
    <property type="evidence" value="ECO:0007669"/>
    <property type="project" value="TreeGrafter"/>
</dbReference>
<accession>A0A6A5RH76</accession>
<evidence type="ECO:0000256" key="1">
    <source>
        <dbReference type="SAM" id="Phobius"/>
    </source>
</evidence>
<evidence type="ECO:0000313" key="4">
    <source>
        <dbReference type="Proteomes" id="UP000800082"/>
    </source>
</evidence>
<dbReference type="GO" id="GO:0031501">
    <property type="term" value="C:mannosyltransferase complex"/>
    <property type="evidence" value="ECO:0007669"/>
    <property type="project" value="TreeGrafter"/>
</dbReference>
<keyword evidence="1" id="KW-0472">Membrane</keyword>
<feature type="chain" id="PRO_5025618485" description="GPI transamidase component PIG-T" evidence="2">
    <location>
        <begin position="20"/>
        <end position="249"/>
    </location>
</feature>
<gene>
    <name evidence="3" type="ORF">M421DRAFT_211157</name>
</gene>
<dbReference type="AlphaFoldDB" id="A0A6A5RH76"/>
<evidence type="ECO:0000313" key="3">
    <source>
        <dbReference type="EMBL" id="KAF1926590.1"/>
    </source>
</evidence>
<dbReference type="Proteomes" id="UP000800082">
    <property type="component" value="Unassembled WGS sequence"/>
</dbReference>
<dbReference type="EMBL" id="ML978976">
    <property type="protein sequence ID" value="KAF1926590.1"/>
    <property type="molecule type" value="Genomic_DNA"/>
</dbReference>
<feature type="transmembrane region" description="Helical" evidence="1">
    <location>
        <begin position="213"/>
        <end position="232"/>
    </location>
</feature>
<evidence type="ECO:0000256" key="2">
    <source>
        <dbReference type="SAM" id="SignalP"/>
    </source>
</evidence>
<feature type="signal peptide" evidence="2">
    <location>
        <begin position="1"/>
        <end position="19"/>
    </location>
</feature>
<sequence>MRVIAALLCIVSQAWRVNANVEKTIFLGPGAVTLSDVRPSLDDLRLYSLSSFNSILPTQLAVQFPSKAEPHGPESWYLLSDLEEDRRYEVRICWPATVSSILEMLLRAHTDTYQSPTDFWLDTYTITQVFDTPELVASLAAYTERLSQPESDISTEKTKANRGEQSLLFLRVQAAASYYSTNRTLMDYPPPVDVDIILDPFLLNILPRSLAPVGIYITGVAIAAWFVSGYIYRWLLSVVEDTPAKAHTD</sequence>
<dbReference type="RefSeq" id="XP_033446842.1">
    <property type="nucleotide sequence ID" value="XM_033588224.1"/>
</dbReference>
<reference evidence="3" key="1">
    <citation type="journal article" date="2020" name="Stud. Mycol.">
        <title>101 Dothideomycetes genomes: a test case for predicting lifestyles and emergence of pathogens.</title>
        <authorList>
            <person name="Haridas S."/>
            <person name="Albert R."/>
            <person name="Binder M."/>
            <person name="Bloem J."/>
            <person name="Labutti K."/>
            <person name="Salamov A."/>
            <person name="Andreopoulos B."/>
            <person name="Baker S."/>
            <person name="Barry K."/>
            <person name="Bills G."/>
            <person name="Bluhm B."/>
            <person name="Cannon C."/>
            <person name="Castanera R."/>
            <person name="Culley D."/>
            <person name="Daum C."/>
            <person name="Ezra D."/>
            <person name="Gonzalez J."/>
            <person name="Henrissat B."/>
            <person name="Kuo A."/>
            <person name="Liang C."/>
            <person name="Lipzen A."/>
            <person name="Lutzoni F."/>
            <person name="Magnuson J."/>
            <person name="Mondo S."/>
            <person name="Nolan M."/>
            <person name="Ohm R."/>
            <person name="Pangilinan J."/>
            <person name="Park H.-J."/>
            <person name="Ramirez L."/>
            <person name="Alfaro M."/>
            <person name="Sun H."/>
            <person name="Tritt A."/>
            <person name="Yoshinaga Y."/>
            <person name="Zwiers L.-H."/>
            <person name="Turgeon B."/>
            <person name="Goodwin S."/>
            <person name="Spatafora J."/>
            <person name="Crous P."/>
            <person name="Grigoriev I."/>
        </authorList>
    </citation>
    <scope>NUCLEOTIDE SEQUENCE</scope>
    <source>
        <strain evidence="3">CBS 183.55</strain>
    </source>
</reference>
<protein>
    <recommendedName>
        <fullName evidence="5">GPI transamidase component PIG-T</fullName>
    </recommendedName>
</protein>
<dbReference type="GeneID" id="54345871"/>
<evidence type="ECO:0008006" key="5">
    <source>
        <dbReference type="Google" id="ProtNLM"/>
    </source>
</evidence>
<dbReference type="OrthoDB" id="3360032at2759"/>
<dbReference type="GO" id="GO:0006506">
    <property type="term" value="P:GPI anchor biosynthetic process"/>
    <property type="evidence" value="ECO:0007669"/>
    <property type="project" value="TreeGrafter"/>
</dbReference>
<dbReference type="PANTHER" id="PTHR28022:SF1">
    <property type="entry name" value="GPI MANNOSYLTRANSFERASE 2 SUBUNIT PGA1"/>
    <property type="match status" value="1"/>
</dbReference>
<name>A0A6A5RH76_9PLEO</name>
<proteinExistence type="predicted"/>
<dbReference type="PANTHER" id="PTHR28022">
    <property type="entry name" value="GPI MANNOSYLTRANSFERASE 2 SUBUNIT PGA1"/>
    <property type="match status" value="1"/>
</dbReference>
<organism evidence="3 4">
    <name type="scientific">Didymella exigua CBS 183.55</name>
    <dbReference type="NCBI Taxonomy" id="1150837"/>
    <lineage>
        <taxon>Eukaryota</taxon>
        <taxon>Fungi</taxon>
        <taxon>Dikarya</taxon>
        <taxon>Ascomycota</taxon>
        <taxon>Pezizomycotina</taxon>
        <taxon>Dothideomycetes</taxon>
        <taxon>Pleosporomycetidae</taxon>
        <taxon>Pleosporales</taxon>
        <taxon>Pleosporineae</taxon>
        <taxon>Didymellaceae</taxon>
        <taxon>Didymella</taxon>
    </lineage>
</organism>
<keyword evidence="1" id="KW-0812">Transmembrane</keyword>
<keyword evidence="4" id="KW-1185">Reference proteome</keyword>
<dbReference type="GO" id="GO:0005789">
    <property type="term" value="C:endoplasmic reticulum membrane"/>
    <property type="evidence" value="ECO:0007669"/>
    <property type="project" value="TreeGrafter"/>
</dbReference>